<evidence type="ECO:0000256" key="8">
    <source>
        <dbReference type="SAM" id="SignalP"/>
    </source>
</evidence>
<feature type="chain" id="PRO_5008691397" evidence="8">
    <location>
        <begin position="41"/>
        <end position="1185"/>
    </location>
</feature>
<evidence type="ECO:0000256" key="7">
    <source>
        <dbReference type="PROSITE-ProRule" id="PRU01360"/>
    </source>
</evidence>
<dbReference type="InterPro" id="IPR012910">
    <property type="entry name" value="Plug_dom"/>
</dbReference>
<gene>
    <name evidence="11" type="ORF">GA0116948_1107</name>
</gene>
<dbReference type="EMBL" id="FMAR01000010">
    <property type="protein sequence ID" value="SCC47189.1"/>
    <property type="molecule type" value="Genomic_DNA"/>
</dbReference>
<dbReference type="InterPro" id="IPR039426">
    <property type="entry name" value="TonB-dep_rcpt-like"/>
</dbReference>
<evidence type="ECO:0000256" key="4">
    <source>
        <dbReference type="ARBA" id="ARBA00022692"/>
    </source>
</evidence>
<keyword evidence="8" id="KW-0732">Signal</keyword>
<feature type="domain" description="Secretin/TonB short N-terminal" evidence="9">
    <location>
        <begin position="82"/>
        <end position="120"/>
    </location>
</feature>
<evidence type="ECO:0000256" key="1">
    <source>
        <dbReference type="ARBA" id="ARBA00004571"/>
    </source>
</evidence>
<dbReference type="InterPro" id="IPR023997">
    <property type="entry name" value="TonB-dep_OMP_SusC/RagA_CS"/>
</dbReference>
<evidence type="ECO:0000313" key="11">
    <source>
        <dbReference type="EMBL" id="SCC47189.1"/>
    </source>
</evidence>
<dbReference type="OrthoDB" id="9768177at2"/>
<keyword evidence="2 7" id="KW-0813">Transport</keyword>
<dbReference type="NCBIfam" id="TIGR04057">
    <property type="entry name" value="SusC_RagA_signa"/>
    <property type="match status" value="1"/>
</dbReference>
<dbReference type="SUPFAM" id="SSF56935">
    <property type="entry name" value="Porins"/>
    <property type="match status" value="1"/>
</dbReference>
<evidence type="ECO:0000256" key="5">
    <source>
        <dbReference type="ARBA" id="ARBA00023136"/>
    </source>
</evidence>
<proteinExistence type="inferred from homology"/>
<dbReference type="InterPro" id="IPR037066">
    <property type="entry name" value="Plug_dom_sf"/>
</dbReference>
<dbReference type="InterPro" id="IPR036942">
    <property type="entry name" value="Beta-barrel_TonB_sf"/>
</dbReference>
<dbReference type="PROSITE" id="PS52016">
    <property type="entry name" value="TONB_DEPENDENT_REC_3"/>
    <property type="match status" value="1"/>
</dbReference>
<evidence type="ECO:0000259" key="9">
    <source>
        <dbReference type="Pfam" id="PF07660"/>
    </source>
</evidence>
<organism evidence="11 12">
    <name type="scientific">Chitinophaga costaii</name>
    <dbReference type="NCBI Taxonomy" id="1335309"/>
    <lineage>
        <taxon>Bacteria</taxon>
        <taxon>Pseudomonadati</taxon>
        <taxon>Bacteroidota</taxon>
        <taxon>Chitinophagia</taxon>
        <taxon>Chitinophagales</taxon>
        <taxon>Chitinophagaceae</taxon>
        <taxon>Chitinophaga</taxon>
    </lineage>
</organism>
<keyword evidence="5 7" id="KW-0472">Membrane</keyword>
<dbReference type="SUPFAM" id="SSF49464">
    <property type="entry name" value="Carboxypeptidase regulatory domain-like"/>
    <property type="match status" value="1"/>
</dbReference>
<evidence type="ECO:0000313" key="12">
    <source>
        <dbReference type="Proteomes" id="UP000242818"/>
    </source>
</evidence>
<comment type="similarity">
    <text evidence="7">Belongs to the TonB-dependent receptor family.</text>
</comment>
<evidence type="ECO:0000256" key="2">
    <source>
        <dbReference type="ARBA" id="ARBA00022448"/>
    </source>
</evidence>
<accession>A0A1C4EU71</accession>
<dbReference type="Gene3D" id="2.40.170.20">
    <property type="entry name" value="TonB-dependent receptor, beta-barrel domain"/>
    <property type="match status" value="1"/>
</dbReference>
<sequence length="1185" mass="130807">MQKTAYWSRWDVPCRLPTKMLRIMRFTTALLLAICLHVSAASFSQSITFSGRAVPMEKVFAAIKQQTGFVVWGKSTLLKQAGAVSVSVQNMPLTGFLDLLLKDQPISYKIAGNTIMLYSKTAPLAPTEEAPPANGPVTGHVTDSTGIPLIGATIMVVGSQQSTITNATGNFTLSVHEGMVIHISFIGYKTKEIVITPAMLQSGNLGNVVLSGATSSLDGLSVTANTGYQSIPKERATGSFGIITEKALSARMETSIMDRLEGTVPGLFMSNGSVNIRGIATLYGTQSPLYVVDGFPYEGDLDFINPSDVINVTVLKDAAASSIYGTRAANGVISITTRQGNNHKPRINFNSSVFITPIPDAGYMNLLNSNQMVDLETELFNMWHQPYSNLYRSGVPKATTALYDHEQGLISQSTLDSTLNSLRSANGQSQLEKLYMRNQVNQRYSFSANGGNDIHQYSLMMNYTGNRDDGFRTGGQHVNVGIHDQVKVFKWLDAEAGIYSNISKSTYLRESPESYYRNMPYEVLKNPDGSYAPFTKLKSTYEINRLISLGLNDETYNPLEELDKADLYNTSNYFRLQGGFTARIITGLTLDVKYQTERGTNYNKQYYSANSYFTKESIDDAAQLINGELVKNIPDGGQVYETRGDTKSYTVRAQLNYDRSFGGGKHHITALAGTERRAIAQSSTSVFRMGYSDNNLQFQPVDEVALNSLKGTESLQGTYSVQYNTNNNFSYGEDRYVSGYGNVGYTYNDKYNLTGSARVDNSNLFGTDPKYRYLPLWSVGASWRMSEEKFLKNVNWLSNLSLRATYGLGGNVARTVGPYLQAKASFDPETNAAGTDIIYPPNKLLRWEKTATTNIGIDFGFLNGRISGSADYYIRNTSDLLGQQKTDPTNAFTTALINFGSLNNKGIEVALNTVNIRHKNFSWNTTLSFSHNKNKMTKINTDATDVNSITAGYGVNRIGRPMDAMYNFKYAGLDPTNGTPLVYDAEGKIVKNYDASGGLISGMTDFNGLVYSGTMRPTYTFGLTNTFNWKQLTLNIILIGNGGNVMRDVVPILDYGGVTHNIDRRAANFWRQPGDEKKAGIMPAPDLKGNGALYYQLLWYASDKNTLKADYIKVRDISLSYSLPASVMRGTRLSAAKFTLQVKNPFHWYQNNVGIDPEAYDFAGQYANRTIPVMPTYMAGVDVTF</sequence>
<comment type="subcellular location">
    <subcellularLocation>
        <location evidence="1 7">Cell outer membrane</location>
        <topology evidence="1 7">Multi-pass membrane protein</topology>
    </subcellularLocation>
</comment>
<dbReference type="NCBIfam" id="TIGR04056">
    <property type="entry name" value="OMP_RagA_SusC"/>
    <property type="match status" value="1"/>
</dbReference>
<dbReference type="Pfam" id="PF07660">
    <property type="entry name" value="STN"/>
    <property type="match status" value="1"/>
</dbReference>
<evidence type="ECO:0000256" key="3">
    <source>
        <dbReference type="ARBA" id="ARBA00022452"/>
    </source>
</evidence>
<dbReference type="InterPro" id="IPR011662">
    <property type="entry name" value="Secretin/TonB_short_N"/>
</dbReference>
<dbReference type="Pfam" id="PF13715">
    <property type="entry name" value="CarbopepD_reg_2"/>
    <property type="match status" value="1"/>
</dbReference>
<name>A0A1C4EU71_9BACT</name>
<keyword evidence="3 7" id="KW-1134">Transmembrane beta strand</keyword>
<dbReference type="STRING" id="1335309.GA0116948_1107"/>
<dbReference type="AlphaFoldDB" id="A0A1C4EU71"/>
<dbReference type="Gene3D" id="2.170.130.10">
    <property type="entry name" value="TonB-dependent receptor, plug domain"/>
    <property type="match status" value="1"/>
</dbReference>
<dbReference type="Pfam" id="PF07715">
    <property type="entry name" value="Plug"/>
    <property type="match status" value="1"/>
</dbReference>
<feature type="domain" description="TonB-dependent receptor plug" evidence="10">
    <location>
        <begin position="233"/>
        <end position="332"/>
    </location>
</feature>
<evidence type="ECO:0000256" key="6">
    <source>
        <dbReference type="ARBA" id="ARBA00023237"/>
    </source>
</evidence>
<feature type="signal peptide" evidence="8">
    <location>
        <begin position="1"/>
        <end position="40"/>
    </location>
</feature>
<keyword evidence="12" id="KW-1185">Reference proteome</keyword>
<reference evidence="11 12" key="1">
    <citation type="submission" date="2016-08" db="EMBL/GenBank/DDBJ databases">
        <authorList>
            <person name="Seilhamer J.J."/>
        </authorList>
    </citation>
    <scope>NUCLEOTIDE SEQUENCE [LARGE SCALE GENOMIC DNA]</scope>
    <source>
        <strain evidence="11 12">A37T2</strain>
    </source>
</reference>
<protein>
    <submittedName>
        <fullName evidence="11">TonB-linked outer membrane protein, SusC/RagA family</fullName>
    </submittedName>
</protein>
<dbReference type="GO" id="GO:0009279">
    <property type="term" value="C:cell outer membrane"/>
    <property type="evidence" value="ECO:0007669"/>
    <property type="project" value="UniProtKB-SubCell"/>
</dbReference>
<keyword evidence="6 7" id="KW-0998">Cell outer membrane</keyword>
<evidence type="ECO:0000259" key="10">
    <source>
        <dbReference type="Pfam" id="PF07715"/>
    </source>
</evidence>
<keyword evidence="4 7" id="KW-0812">Transmembrane</keyword>
<dbReference type="InterPro" id="IPR008969">
    <property type="entry name" value="CarboxyPept-like_regulatory"/>
</dbReference>
<dbReference type="Gene3D" id="2.60.40.1120">
    <property type="entry name" value="Carboxypeptidase-like, regulatory domain"/>
    <property type="match status" value="1"/>
</dbReference>
<dbReference type="InterPro" id="IPR023996">
    <property type="entry name" value="TonB-dep_OMP_SusC/RagA"/>
</dbReference>
<dbReference type="Proteomes" id="UP000242818">
    <property type="component" value="Unassembled WGS sequence"/>
</dbReference>